<keyword evidence="5 7" id="KW-0472">Membrane</keyword>
<evidence type="ECO:0000313" key="9">
    <source>
        <dbReference type="Proteomes" id="UP000538666"/>
    </source>
</evidence>
<protein>
    <submittedName>
        <fullName evidence="8">SSS family solute:Na+ symporter</fullName>
    </submittedName>
</protein>
<feature type="transmembrane region" description="Helical" evidence="7">
    <location>
        <begin position="199"/>
        <end position="217"/>
    </location>
</feature>
<comment type="similarity">
    <text evidence="2 6">Belongs to the sodium:solute symporter (SSF) (TC 2.A.21) family.</text>
</comment>
<dbReference type="PANTHER" id="PTHR11819:SF195">
    <property type="entry name" value="SODIUM_GLUCOSE COTRANSPORTER 4"/>
    <property type="match status" value="1"/>
</dbReference>
<comment type="caution">
    <text evidence="8">The sequence shown here is derived from an EMBL/GenBank/DDBJ whole genome shotgun (WGS) entry which is preliminary data.</text>
</comment>
<dbReference type="PROSITE" id="PS50283">
    <property type="entry name" value="NA_SOLUT_SYMP_3"/>
    <property type="match status" value="1"/>
</dbReference>
<evidence type="ECO:0000256" key="7">
    <source>
        <dbReference type="SAM" id="Phobius"/>
    </source>
</evidence>
<proteinExistence type="inferred from homology"/>
<dbReference type="InterPro" id="IPR038377">
    <property type="entry name" value="Na/Glc_symporter_sf"/>
</dbReference>
<evidence type="ECO:0000256" key="1">
    <source>
        <dbReference type="ARBA" id="ARBA00004141"/>
    </source>
</evidence>
<feature type="transmembrane region" description="Helical" evidence="7">
    <location>
        <begin position="440"/>
        <end position="459"/>
    </location>
</feature>
<feature type="transmembrane region" description="Helical" evidence="7">
    <location>
        <begin position="125"/>
        <end position="147"/>
    </location>
</feature>
<feature type="transmembrane region" description="Helical" evidence="7">
    <location>
        <begin position="253"/>
        <end position="279"/>
    </location>
</feature>
<dbReference type="EMBL" id="JACHEK010000004">
    <property type="protein sequence ID" value="MBB6144217.1"/>
    <property type="molecule type" value="Genomic_DNA"/>
</dbReference>
<reference evidence="8 9" key="1">
    <citation type="submission" date="2020-08" db="EMBL/GenBank/DDBJ databases">
        <title>Genomic Encyclopedia of Type Strains, Phase IV (KMG-IV): sequencing the most valuable type-strain genomes for metagenomic binning, comparative biology and taxonomic classification.</title>
        <authorList>
            <person name="Goeker M."/>
        </authorList>
    </citation>
    <scope>NUCLEOTIDE SEQUENCE [LARGE SCALE GENOMIC DNA]</scope>
    <source>
        <strain evidence="8 9">DSM 103733</strain>
    </source>
</reference>
<dbReference type="PANTHER" id="PTHR11819">
    <property type="entry name" value="SOLUTE CARRIER FAMILY 5"/>
    <property type="match status" value="1"/>
</dbReference>
<feature type="transmembrane region" description="Helical" evidence="7">
    <location>
        <begin position="167"/>
        <end position="187"/>
    </location>
</feature>
<keyword evidence="3 7" id="KW-0812">Transmembrane</keyword>
<evidence type="ECO:0000313" key="8">
    <source>
        <dbReference type="EMBL" id="MBB6144217.1"/>
    </source>
</evidence>
<dbReference type="Pfam" id="PF00474">
    <property type="entry name" value="SSF"/>
    <property type="match status" value="2"/>
</dbReference>
<evidence type="ECO:0000256" key="6">
    <source>
        <dbReference type="RuleBase" id="RU362091"/>
    </source>
</evidence>
<keyword evidence="9" id="KW-1185">Reference proteome</keyword>
<dbReference type="Gene3D" id="1.20.1730.10">
    <property type="entry name" value="Sodium/glucose cotransporter"/>
    <property type="match status" value="1"/>
</dbReference>
<feature type="transmembrane region" description="Helical" evidence="7">
    <location>
        <begin position="83"/>
        <end position="104"/>
    </location>
</feature>
<dbReference type="GO" id="GO:0005886">
    <property type="term" value="C:plasma membrane"/>
    <property type="evidence" value="ECO:0007669"/>
    <property type="project" value="TreeGrafter"/>
</dbReference>
<dbReference type="CDD" id="cd11478">
    <property type="entry name" value="SLC5sbd_u2"/>
    <property type="match status" value="1"/>
</dbReference>
<sequence length="614" mass="67168">MWGCIVDLTTIDWLIMLLYFVFVLGIGFALKRYMKTSKDFFQAGRSLPAWICGLAFISANLGAQEVIGMGASGAKYGIATSHFYWIGAIPAMIFVGVFMMPFYYGSKARSVPEFLRLRFDEKTRAYNACSFAVMTVFSSGISMYAMARLIQTLHVFDSLFLKLNLPVGWIFHFAIILSAIIVLGYIFLGGLTSAIYNEVLQFFLIVAGFLPLVWVGLKNVGGWNGLKASLPAAYTHSWRGMTNAHTNPLGVEWFGLSMGLGFVLSFGYWCTDFLVIQTAMASDSEESARRVPLIAAIPKMLFPFLVILPGLIAIATPALTQHAMNQAPTLNAPARPQSANDLSDPTKLGKGLIPAKVDPVSGKVMTDGKGNALLDYDLAIPNMLLHYFPTGILGLGLTALLASFMSGMAGNVTAFNTVWTYDLYQSYIKKNAGDAHYLKMGRWATVGGILLSMATAYAAVGFNNIMDTLQLVFSFVNAPLFATFLLGMFWKRTTGHAAFTGLVSGTVAAIIHHGLTLPADAHPGIHGGWITVVHMYPSEMAQNFWTAIWAFSTNFVLTVIISFLTKPRPEPELVGLVYSLTPKPVEHHMAWYARPKNIAVGLIAMLVVLNLIFK</sequence>
<gene>
    <name evidence="8" type="ORF">HNQ77_002169</name>
</gene>
<comment type="subcellular location">
    <subcellularLocation>
        <location evidence="1">Membrane</location>
        <topology evidence="1">Multi-pass membrane protein</topology>
    </subcellularLocation>
</comment>
<accession>A0A841JUS3</accession>
<evidence type="ECO:0000256" key="4">
    <source>
        <dbReference type="ARBA" id="ARBA00022989"/>
    </source>
</evidence>
<feature type="transmembrane region" description="Helical" evidence="7">
    <location>
        <begin position="597"/>
        <end position="613"/>
    </location>
</feature>
<dbReference type="InterPro" id="IPR001734">
    <property type="entry name" value="Na/solute_symporter"/>
</dbReference>
<dbReference type="GO" id="GO:0005412">
    <property type="term" value="F:D-glucose:sodium symporter activity"/>
    <property type="evidence" value="ECO:0007669"/>
    <property type="project" value="TreeGrafter"/>
</dbReference>
<keyword evidence="4 7" id="KW-1133">Transmembrane helix</keyword>
<evidence type="ECO:0000256" key="5">
    <source>
        <dbReference type="ARBA" id="ARBA00023136"/>
    </source>
</evidence>
<feature type="transmembrane region" description="Helical" evidence="7">
    <location>
        <begin position="471"/>
        <end position="490"/>
    </location>
</feature>
<dbReference type="Proteomes" id="UP000538666">
    <property type="component" value="Unassembled WGS sequence"/>
</dbReference>
<evidence type="ECO:0000256" key="3">
    <source>
        <dbReference type="ARBA" id="ARBA00022692"/>
    </source>
</evidence>
<feature type="transmembrane region" description="Helical" evidence="7">
    <location>
        <begin position="300"/>
        <end position="320"/>
    </location>
</feature>
<organism evidence="8 9">
    <name type="scientific">Silvibacterium bohemicum</name>
    <dbReference type="NCBI Taxonomy" id="1577686"/>
    <lineage>
        <taxon>Bacteria</taxon>
        <taxon>Pseudomonadati</taxon>
        <taxon>Acidobacteriota</taxon>
        <taxon>Terriglobia</taxon>
        <taxon>Terriglobales</taxon>
        <taxon>Acidobacteriaceae</taxon>
        <taxon>Silvibacterium</taxon>
    </lineage>
</organism>
<feature type="transmembrane region" description="Helical" evidence="7">
    <location>
        <begin position="544"/>
        <end position="564"/>
    </location>
</feature>
<feature type="transmembrane region" description="Helical" evidence="7">
    <location>
        <begin position="392"/>
        <end position="419"/>
    </location>
</feature>
<evidence type="ECO:0000256" key="2">
    <source>
        <dbReference type="ARBA" id="ARBA00006434"/>
    </source>
</evidence>
<dbReference type="AlphaFoldDB" id="A0A841JUS3"/>
<feature type="transmembrane region" description="Helical" evidence="7">
    <location>
        <begin position="13"/>
        <end position="34"/>
    </location>
</feature>
<name>A0A841JUS3_9BACT</name>
<feature type="transmembrane region" description="Helical" evidence="7">
    <location>
        <begin position="46"/>
        <end position="63"/>
    </location>
</feature>